<keyword evidence="2" id="KW-1185">Reference proteome</keyword>
<evidence type="ECO:0000313" key="2">
    <source>
        <dbReference type="Proteomes" id="UP000791440"/>
    </source>
</evidence>
<dbReference type="EMBL" id="JH669510">
    <property type="protein sequence ID" value="KAG6465418.1"/>
    <property type="molecule type" value="Genomic_DNA"/>
</dbReference>
<proteinExistence type="predicted"/>
<gene>
    <name evidence="1" type="ORF">O3G_MSEX015138</name>
</gene>
<accession>A0A921ZXV7</accession>
<organism evidence="1 2">
    <name type="scientific">Manduca sexta</name>
    <name type="common">Tobacco hawkmoth</name>
    <name type="synonym">Tobacco hornworm</name>
    <dbReference type="NCBI Taxonomy" id="7130"/>
    <lineage>
        <taxon>Eukaryota</taxon>
        <taxon>Metazoa</taxon>
        <taxon>Ecdysozoa</taxon>
        <taxon>Arthropoda</taxon>
        <taxon>Hexapoda</taxon>
        <taxon>Insecta</taxon>
        <taxon>Pterygota</taxon>
        <taxon>Neoptera</taxon>
        <taxon>Endopterygota</taxon>
        <taxon>Lepidoptera</taxon>
        <taxon>Glossata</taxon>
        <taxon>Ditrysia</taxon>
        <taxon>Bombycoidea</taxon>
        <taxon>Sphingidae</taxon>
        <taxon>Sphinginae</taxon>
        <taxon>Sphingini</taxon>
        <taxon>Manduca</taxon>
    </lineage>
</organism>
<reference evidence="1" key="2">
    <citation type="submission" date="2020-12" db="EMBL/GenBank/DDBJ databases">
        <authorList>
            <person name="Kanost M."/>
        </authorList>
    </citation>
    <scope>NUCLEOTIDE SEQUENCE</scope>
</reference>
<name>A0A921ZXV7_MANSE</name>
<evidence type="ECO:0000313" key="1">
    <source>
        <dbReference type="EMBL" id="KAG6465419.1"/>
    </source>
</evidence>
<protein>
    <submittedName>
        <fullName evidence="1">Uncharacterized protein</fullName>
    </submittedName>
</protein>
<sequence>MKLYDQHYLIEYWQHQFLHNVNTHLAKTYFNNRFLESNASGRSCNGCILSWWIKRPFLVTNFSGHMEHWKGFSPVCWYMWY</sequence>
<dbReference type="AlphaFoldDB" id="A0A921ZXV7"/>
<comment type="caution">
    <text evidence="1">The sequence shown here is derived from an EMBL/GenBank/DDBJ whole genome shotgun (WGS) entry which is preliminary data.</text>
</comment>
<reference evidence="1" key="1">
    <citation type="journal article" date="2016" name="Insect Biochem. Mol. Biol.">
        <title>Multifaceted biological insights from a draft genome sequence of the tobacco hornworm moth, Manduca sexta.</title>
        <authorList>
            <person name="Kanost M.R."/>
            <person name="Arrese E.L."/>
            <person name="Cao X."/>
            <person name="Chen Y.R."/>
            <person name="Chellapilla S."/>
            <person name="Goldsmith M.R."/>
            <person name="Grosse-Wilde E."/>
            <person name="Heckel D.G."/>
            <person name="Herndon N."/>
            <person name="Jiang H."/>
            <person name="Papanicolaou A."/>
            <person name="Qu J."/>
            <person name="Soulages J.L."/>
            <person name="Vogel H."/>
            <person name="Walters J."/>
            <person name="Waterhouse R.M."/>
            <person name="Ahn S.J."/>
            <person name="Almeida F.C."/>
            <person name="An C."/>
            <person name="Aqrawi P."/>
            <person name="Bretschneider A."/>
            <person name="Bryant W.B."/>
            <person name="Bucks S."/>
            <person name="Chao H."/>
            <person name="Chevignon G."/>
            <person name="Christen J.M."/>
            <person name="Clarke D.F."/>
            <person name="Dittmer N.T."/>
            <person name="Ferguson L.C.F."/>
            <person name="Garavelou S."/>
            <person name="Gordon K.H.J."/>
            <person name="Gunaratna R.T."/>
            <person name="Han Y."/>
            <person name="Hauser F."/>
            <person name="He Y."/>
            <person name="Heidel-Fischer H."/>
            <person name="Hirsh A."/>
            <person name="Hu Y."/>
            <person name="Jiang H."/>
            <person name="Kalra D."/>
            <person name="Klinner C."/>
            <person name="Konig C."/>
            <person name="Kovar C."/>
            <person name="Kroll A.R."/>
            <person name="Kuwar S.S."/>
            <person name="Lee S.L."/>
            <person name="Lehman R."/>
            <person name="Li K."/>
            <person name="Li Z."/>
            <person name="Liang H."/>
            <person name="Lovelace S."/>
            <person name="Lu Z."/>
            <person name="Mansfield J.H."/>
            <person name="McCulloch K.J."/>
            <person name="Mathew T."/>
            <person name="Morton B."/>
            <person name="Muzny D.M."/>
            <person name="Neunemann D."/>
            <person name="Ongeri F."/>
            <person name="Pauchet Y."/>
            <person name="Pu L.L."/>
            <person name="Pyrousis I."/>
            <person name="Rao X.J."/>
            <person name="Redding A."/>
            <person name="Roesel C."/>
            <person name="Sanchez-Gracia A."/>
            <person name="Schaack S."/>
            <person name="Shukla A."/>
            <person name="Tetreau G."/>
            <person name="Wang Y."/>
            <person name="Xiong G.H."/>
            <person name="Traut W."/>
            <person name="Walsh T.K."/>
            <person name="Worley K.C."/>
            <person name="Wu D."/>
            <person name="Wu W."/>
            <person name="Wu Y.Q."/>
            <person name="Zhang X."/>
            <person name="Zou Z."/>
            <person name="Zucker H."/>
            <person name="Briscoe A.D."/>
            <person name="Burmester T."/>
            <person name="Clem R.J."/>
            <person name="Feyereisen R."/>
            <person name="Grimmelikhuijzen C.J.P."/>
            <person name="Hamodrakas S.J."/>
            <person name="Hansson B.S."/>
            <person name="Huguet E."/>
            <person name="Jermiin L.S."/>
            <person name="Lan Q."/>
            <person name="Lehman H.K."/>
            <person name="Lorenzen M."/>
            <person name="Merzendorfer H."/>
            <person name="Michalopoulos I."/>
            <person name="Morton D.B."/>
            <person name="Muthukrishnan S."/>
            <person name="Oakeshott J.G."/>
            <person name="Palmer W."/>
            <person name="Park Y."/>
            <person name="Passarelli A.L."/>
            <person name="Rozas J."/>
            <person name="Schwartz L.M."/>
            <person name="Smith W."/>
            <person name="Southgate A."/>
            <person name="Vilcinskas A."/>
            <person name="Vogt R."/>
            <person name="Wang P."/>
            <person name="Werren J."/>
            <person name="Yu X.Q."/>
            <person name="Zhou J.J."/>
            <person name="Brown S.J."/>
            <person name="Scherer S.E."/>
            <person name="Richards S."/>
            <person name="Blissard G.W."/>
        </authorList>
    </citation>
    <scope>NUCLEOTIDE SEQUENCE</scope>
</reference>
<dbReference type="EMBL" id="JH669510">
    <property type="protein sequence ID" value="KAG6465419.1"/>
    <property type="molecule type" value="Genomic_DNA"/>
</dbReference>
<dbReference type="Proteomes" id="UP000791440">
    <property type="component" value="Unassembled WGS sequence"/>
</dbReference>